<dbReference type="GO" id="GO:0046872">
    <property type="term" value="F:metal ion binding"/>
    <property type="evidence" value="ECO:0007669"/>
    <property type="project" value="UniProtKB-KW"/>
</dbReference>
<evidence type="ECO:0000259" key="7">
    <source>
        <dbReference type="Pfam" id="PF00042"/>
    </source>
</evidence>
<dbReference type="AlphaFoldDB" id="W8BTT7"/>
<dbReference type="InterPro" id="IPR009050">
    <property type="entry name" value="Globin-like_sf"/>
</dbReference>
<comment type="similarity">
    <text evidence="6">Belongs to the globin family.</text>
</comment>
<dbReference type="Pfam" id="PF00042">
    <property type="entry name" value="Globin"/>
    <property type="match status" value="1"/>
</dbReference>
<feature type="domain" description="Globin" evidence="7">
    <location>
        <begin position="60"/>
        <end position="167"/>
    </location>
</feature>
<dbReference type="GO" id="GO:0005344">
    <property type="term" value="F:oxygen carrier activity"/>
    <property type="evidence" value="ECO:0007669"/>
    <property type="project" value="UniProtKB-KW"/>
</dbReference>
<dbReference type="OrthoDB" id="7751476at2759"/>
<name>W8BTT7_CERCA</name>
<accession>W8BTT7</accession>
<dbReference type="PANTHER" id="PTHR46458:SF1">
    <property type="entry name" value="GEO09476P1"/>
    <property type="match status" value="1"/>
</dbReference>
<evidence type="ECO:0000313" key="8">
    <source>
        <dbReference type="EMBL" id="JAB96696.1"/>
    </source>
</evidence>
<keyword evidence="2 6" id="KW-0349">Heme</keyword>
<dbReference type="Gene3D" id="1.10.490.10">
    <property type="entry name" value="Globins"/>
    <property type="match status" value="1"/>
</dbReference>
<dbReference type="GO" id="GO:0019825">
    <property type="term" value="F:oxygen binding"/>
    <property type="evidence" value="ECO:0007669"/>
    <property type="project" value="InterPro"/>
</dbReference>
<keyword evidence="5" id="KW-0408">Iron</keyword>
<dbReference type="GO" id="GO:0020037">
    <property type="term" value="F:heme binding"/>
    <property type="evidence" value="ECO:0007669"/>
    <property type="project" value="InterPro"/>
</dbReference>
<dbReference type="SUPFAM" id="SSF46458">
    <property type="entry name" value="Globin-like"/>
    <property type="match status" value="1"/>
</dbReference>
<reference evidence="8" key="1">
    <citation type="submission" date="2013-07" db="EMBL/GenBank/DDBJ databases">
        <authorList>
            <person name="Geib S."/>
        </authorList>
    </citation>
    <scope>NUCLEOTIDE SEQUENCE</scope>
</reference>
<dbReference type="RefSeq" id="XP_012161709.1">
    <property type="nucleotide sequence ID" value="XM_012306319.2"/>
</dbReference>
<evidence type="ECO:0000256" key="1">
    <source>
        <dbReference type="ARBA" id="ARBA00022448"/>
    </source>
</evidence>
<dbReference type="CDD" id="cd01040">
    <property type="entry name" value="Mb-like"/>
    <property type="match status" value="1"/>
</dbReference>
<proteinExistence type="evidence at transcript level"/>
<evidence type="ECO:0000256" key="3">
    <source>
        <dbReference type="ARBA" id="ARBA00022621"/>
    </source>
</evidence>
<dbReference type="InterPro" id="IPR012292">
    <property type="entry name" value="Globin/Proto"/>
</dbReference>
<evidence type="ECO:0000256" key="4">
    <source>
        <dbReference type="ARBA" id="ARBA00022723"/>
    </source>
</evidence>
<evidence type="ECO:0000256" key="5">
    <source>
        <dbReference type="ARBA" id="ARBA00023004"/>
    </source>
</evidence>
<sequence length="186" mass="21921">MDSYSEYVNERKMPPIFPKALEPYDMKPVENELGLTITERRSLQNGWSIIKQKQRRAALTIYVNLFTEHENLYEVFRSDGVLNIEFASQHQKEVLTVFQMIIEQVDNARFVKTMLKELALRHEAASVTNTQWQLYTNEVRKYFLETLADAISPTFVHALDKLMNFVCNFNDLTESKEELHRVTRIK</sequence>
<dbReference type="GeneID" id="105665401"/>
<dbReference type="KEGG" id="ccat:105665401"/>
<dbReference type="PANTHER" id="PTHR46458">
    <property type="entry name" value="BLR2807 PROTEIN"/>
    <property type="match status" value="1"/>
</dbReference>
<keyword evidence="3 6" id="KW-0561">Oxygen transport</keyword>
<dbReference type="InterPro" id="IPR044399">
    <property type="entry name" value="Mb-like_M"/>
</dbReference>
<dbReference type="InterPro" id="IPR000971">
    <property type="entry name" value="Globin"/>
</dbReference>
<dbReference type="InterPro" id="IPR050532">
    <property type="entry name" value="Globin-like_OT"/>
</dbReference>
<organism evidence="8">
    <name type="scientific">Ceratitis capitata</name>
    <name type="common">Mediterranean fruit fly</name>
    <name type="synonym">Tephritis capitata</name>
    <dbReference type="NCBI Taxonomy" id="7213"/>
    <lineage>
        <taxon>Eukaryota</taxon>
        <taxon>Metazoa</taxon>
        <taxon>Ecdysozoa</taxon>
        <taxon>Arthropoda</taxon>
        <taxon>Hexapoda</taxon>
        <taxon>Insecta</taxon>
        <taxon>Pterygota</taxon>
        <taxon>Neoptera</taxon>
        <taxon>Endopterygota</taxon>
        <taxon>Diptera</taxon>
        <taxon>Brachycera</taxon>
        <taxon>Muscomorpha</taxon>
        <taxon>Tephritoidea</taxon>
        <taxon>Tephritidae</taxon>
        <taxon>Ceratitis</taxon>
        <taxon>Ceratitis</taxon>
    </lineage>
</organism>
<evidence type="ECO:0000256" key="6">
    <source>
        <dbReference type="RuleBase" id="RU000356"/>
    </source>
</evidence>
<reference evidence="8" key="2">
    <citation type="journal article" date="2014" name="BMC Genomics">
        <title>A genomic perspective to assessing quality of mass-reared SIT flies used in Mediterranean fruit fly (Ceratitis capitata) eradication in California.</title>
        <authorList>
            <person name="Calla B."/>
            <person name="Hall B."/>
            <person name="Hou S."/>
            <person name="Geib S.M."/>
        </authorList>
    </citation>
    <scope>NUCLEOTIDE SEQUENCE</scope>
</reference>
<evidence type="ECO:0000256" key="2">
    <source>
        <dbReference type="ARBA" id="ARBA00022617"/>
    </source>
</evidence>
<dbReference type="EMBL" id="GAMC01009859">
    <property type="protein sequence ID" value="JAB96696.1"/>
    <property type="molecule type" value="mRNA"/>
</dbReference>
<keyword evidence="1 6" id="KW-0813">Transport</keyword>
<protein>
    <recommendedName>
        <fullName evidence="7">Globin domain-containing protein</fullName>
    </recommendedName>
</protein>
<keyword evidence="4" id="KW-0479">Metal-binding</keyword>